<feature type="domain" description="Alpha-2-macroglobulin RAP C-terminal" evidence="4">
    <location>
        <begin position="145"/>
        <end position="369"/>
    </location>
</feature>
<evidence type="ECO:0000259" key="4">
    <source>
        <dbReference type="Pfam" id="PF06401"/>
    </source>
</evidence>
<dbReference type="AlphaFoldDB" id="A0A8J2W9Q1"/>
<dbReference type="InterPro" id="IPR038003">
    <property type="entry name" value="A2-macroglobuin_RAP"/>
</dbReference>
<evidence type="ECO:0000256" key="1">
    <source>
        <dbReference type="SAM" id="Coils"/>
    </source>
</evidence>
<dbReference type="Gene3D" id="1.20.81.10">
    <property type="entry name" value="RAP domain"/>
    <property type="match status" value="3"/>
</dbReference>
<dbReference type="CDD" id="cd14808">
    <property type="entry name" value="RAP_D3"/>
    <property type="match status" value="1"/>
</dbReference>
<dbReference type="GO" id="GO:0050750">
    <property type="term" value="F:low-density lipoprotein particle receptor binding"/>
    <property type="evidence" value="ECO:0007669"/>
    <property type="project" value="InterPro"/>
</dbReference>
<dbReference type="GO" id="GO:0005783">
    <property type="term" value="C:endoplasmic reticulum"/>
    <property type="evidence" value="ECO:0007669"/>
    <property type="project" value="InterPro"/>
</dbReference>
<feature type="chain" id="PRO_5035271137" evidence="2">
    <location>
        <begin position="21"/>
        <end position="369"/>
    </location>
</feature>
<dbReference type="CDD" id="cd14806">
    <property type="entry name" value="RAP_D1"/>
    <property type="match status" value="1"/>
</dbReference>
<dbReference type="GO" id="GO:0048019">
    <property type="term" value="F:receptor antagonist activity"/>
    <property type="evidence" value="ECO:0007669"/>
    <property type="project" value="InterPro"/>
</dbReference>
<dbReference type="Pfam" id="PF06400">
    <property type="entry name" value="Alpha-2-MRAP_N"/>
    <property type="match status" value="1"/>
</dbReference>
<dbReference type="OrthoDB" id="5817428at2759"/>
<feature type="domain" description="Alpha-2-macroglobulin receptor-associated protein" evidence="3">
    <location>
        <begin position="10"/>
        <end position="121"/>
    </location>
</feature>
<dbReference type="InterPro" id="IPR036744">
    <property type="entry name" value="RAP_sf"/>
</dbReference>
<evidence type="ECO:0000259" key="3">
    <source>
        <dbReference type="Pfam" id="PF06400"/>
    </source>
</evidence>
<keyword evidence="2" id="KW-0732">Signal</keyword>
<protein>
    <submittedName>
        <fullName evidence="5">(African queen) hypothetical protein</fullName>
    </submittedName>
</protein>
<reference evidence="5" key="1">
    <citation type="submission" date="2021-09" db="EMBL/GenBank/DDBJ databases">
        <authorList>
            <person name="Martin H S."/>
        </authorList>
    </citation>
    <scope>NUCLEOTIDE SEQUENCE</scope>
</reference>
<dbReference type="GO" id="GO:0048259">
    <property type="term" value="P:regulation of receptor-mediated endocytosis"/>
    <property type="evidence" value="ECO:0007669"/>
    <property type="project" value="TreeGrafter"/>
</dbReference>
<organism evidence="5 6">
    <name type="scientific">Danaus chrysippus</name>
    <name type="common">African queen</name>
    <dbReference type="NCBI Taxonomy" id="151541"/>
    <lineage>
        <taxon>Eukaryota</taxon>
        <taxon>Metazoa</taxon>
        <taxon>Ecdysozoa</taxon>
        <taxon>Arthropoda</taxon>
        <taxon>Hexapoda</taxon>
        <taxon>Insecta</taxon>
        <taxon>Pterygota</taxon>
        <taxon>Neoptera</taxon>
        <taxon>Endopterygota</taxon>
        <taxon>Lepidoptera</taxon>
        <taxon>Glossata</taxon>
        <taxon>Ditrysia</taxon>
        <taxon>Papilionoidea</taxon>
        <taxon>Nymphalidae</taxon>
        <taxon>Danainae</taxon>
        <taxon>Danaini</taxon>
        <taxon>Danaina</taxon>
        <taxon>Danaus</taxon>
        <taxon>Anosia</taxon>
    </lineage>
</organism>
<dbReference type="PANTHER" id="PTHR16560:SF2">
    <property type="entry name" value="ALPHA-2-MACROGLOBULIN RECEPTOR-ASSOCIATED PROTEIN"/>
    <property type="match status" value="1"/>
</dbReference>
<feature type="signal peptide" evidence="2">
    <location>
        <begin position="1"/>
        <end position="20"/>
    </location>
</feature>
<keyword evidence="6" id="KW-1185">Reference proteome</keyword>
<dbReference type="InterPro" id="IPR037999">
    <property type="entry name" value="RAP_D3"/>
</dbReference>
<feature type="coiled-coil region" evidence="1">
    <location>
        <begin position="285"/>
        <end position="312"/>
    </location>
</feature>
<dbReference type="PANTHER" id="PTHR16560">
    <property type="entry name" value="ALPHA-2-MACROGLOBULIN RECEPTOR-ASSOCIATED PROTEIN"/>
    <property type="match status" value="1"/>
</dbReference>
<dbReference type="InterPro" id="IPR010483">
    <property type="entry name" value="Alpha_2_MRAP_C"/>
</dbReference>
<evidence type="ECO:0000313" key="6">
    <source>
        <dbReference type="Proteomes" id="UP000789524"/>
    </source>
</evidence>
<comment type="caution">
    <text evidence="5">The sequence shown here is derived from an EMBL/GenBank/DDBJ whole genome shotgun (WGS) entry which is preliminary data.</text>
</comment>
<gene>
    <name evidence="5" type="ORF">DCHRY22_LOCUS13211</name>
</gene>
<dbReference type="GO" id="GO:0008201">
    <property type="term" value="F:heparin binding"/>
    <property type="evidence" value="ECO:0007669"/>
    <property type="project" value="InterPro"/>
</dbReference>
<dbReference type="InterPro" id="IPR009066">
    <property type="entry name" value="MG_RAP_rcpt_1"/>
</dbReference>
<dbReference type="EMBL" id="CAKASE010000079">
    <property type="protein sequence ID" value="CAG9579608.1"/>
    <property type="molecule type" value="Genomic_DNA"/>
</dbReference>
<evidence type="ECO:0000313" key="5">
    <source>
        <dbReference type="EMBL" id="CAG9579608.1"/>
    </source>
</evidence>
<sequence length="369" mass="43279">MRLYIIQFFIFTILISNVFTENKYSRSANEKKNNGVDFRALEKPFRMNKLNLLWTKAKQRLPEPKLKSLYSDLMIQDKEEITYKRIKSEGIDKEGLKEAELRRKLTSIMDAYGLRHHFEDVPAGKQKEHSAYNSAMDESILNKSLFKDKKLNILWAKAEASGFTNEELSALKEEFLHHQEKIDQYYDLLVNIDVEPKDGYKSEYTGKINVVNEDEITKFNEINYEKDNNEEFNKDYVDKANLVREKHRGLRDGYDRLQRIAARGPTNREFIEPKVQGLWKIATAANFTVDELASLKVELQHYENRLLKLRTLHADHVSNLGKHHSKVAAAGDKMDYFADQQQMIKKHTLKVEKLHQDIESRIMARHTEL</sequence>
<evidence type="ECO:0000256" key="2">
    <source>
        <dbReference type="SAM" id="SignalP"/>
    </source>
</evidence>
<accession>A0A8J2W9Q1</accession>
<dbReference type="Proteomes" id="UP000789524">
    <property type="component" value="Unassembled WGS sequence"/>
</dbReference>
<keyword evidence="1" id="KW-0175">Coiled coil</keyword>
<dbReference type="SUPFAM" id="SSF47045">
    <property type="entry name" value="RAP domain-like"/>
    <property type="match status" value="3"/>
</dbReference>
<name>A0A8J2W9Q1_9NEOP</name>
<proteinExistence type="predicted"/>
<dbReference type="Pfam" id="PF06401">
    <property type="entry name" value="Alpha-2-MRAP_C"/>
    <property type="match status" value="1"/>
</dbReference>